<feature type="transmembrane region" description="Helical" evidence="2">
    <location>
        <begin position="21"/>
        <end position="40"/>
    </location>
</feature>
<proteinExistence type="predicted"/>
<gene>
    <name evidence="3" type="ORF">COV59_00700</name>
</gene>
<dbReference type="EMBL" id="PCWN01000002">
    <property type="protein sequence ID" value="PIR04481.1"/>
    <property type="molecule type" value="Genomic_DNA"/>
</dbReference>
<organism evidence="3 4">
    <name type="scientific">Candidatus Magasanikbacteria bacterium CG11_big_fil_rev_8_21_14_0_20_39_34</name>
    <dbReference type="NCBI Taxonomy" id="1974653"/>
    <lineage>
        <taxon>Bacteria</taxon>
        <taxon>Candidatus Magasanikiibacteriota</taxon>
    </lineage>
</organism>
<protein>
    <submittedName>
        <fullName evidence="3">Uncharacterized protein</fullName>
    </submittedName>
</protein>
<name>A0A2H0N6G0_9BACT</name>
<evidence type="ECO:0000256" key="1">
    <source>
        <dbReference type="SAM" id="MobiDB-lite"/>
    </source>
</evidence>
<feature type="compositionally biased region" description="Polar residues" evidence="1">
    <location>
        <begin position="70"/>
        <end position="80"/>
    </location>
</feature>
<keyword evidence="2" id="KW-1133">Transmembrane helix</keyword>
<sequence>MSIVPKIYANIKRKEIFRRVFLVWGGATLLGLRWGLGVALCECLLECILDAFPDLLSQCLRGEVFDDATSDGTTQHLGTQDDNDDKHVDGKRGERTQQECQIRAYQGVENPVVFAGEGEPSEQGERPHDP</sequence>
<accession>A0A2H0N6G0</accession>
<feature type="compositionally biased region" description="Basic and acidic residues" evidence="1">
    <location>
        <begin position="84"/>
        <end position="97"/>
    </location>
</feature>
<feature type="region of interest" description="Disordered" evidence="1">
    <location>
        <begin position="70"/>
        <end position="130"/>
    </location>
</feature>
<evidence type="ECO:0000313" key="4">
    <source>
        <dbReference type="Proteomes" id="UP000229600"/>
    </source>
</evidence>
<dbReference type="AlphaFoldDB" id="A0A2H0N6G0"/>
<keyword evidence="2" id="KW-0472">Membrane</keyword>
<dbReference type="Proteomes" id="UP000229600">
    <property type="component" value="Unassembled WGS sequence"/>
</dbReference>
<keyword evidence="2" id="KW-0812">Transmembrane</keyword>
<reference evidence="3 4" key="1">
    <citation type="submission" date="2017-09" db="EMBL/GenBank/DDBJ databases">
        <title>Depth-based differentiation of microbial function through sediment-hosted aquifers and enrichment of novel symbionts in the deep terrestrial subsurface.</title>
        <authorList>
            <person name="Probst A.J."/>
            <person name="Ladd B."/>
            <person name="Jarett J.K."/>
            <person name="Geller-Mcgrath D.E."/>
            <person name="Sieber C.M."/>
            <person name="Emerson J.B."/>
            <person name="Anantharaman K."/>
            <person name="Thomas B.C."/>
            <person name="Malmstrom R."/>
            <person name="Stieglmeier M."/>
            <person name="Klingl A."/>
            <person name="Woyke T."/>
            <person name="Ryan C.M."/>
            <person name="Banfield J.F."/>
        </authorList>
    </citation>
    <scope>NUCLEOTIDE SEQUENCE [LARGE SCALE GENOMIC DNA]</scope>
    <source>
        <strain evidence="3">CG11_big_fil_rev_8_21_14_0_20_39_34</strain>
    </source>
</reference>
<evidence type="ECO:0000313" key="3">
    <source>
        <dbReference type="EMBL" id="PIR04481.1"/>
    </source>
</evidence>
<comment type="caution">
    <text evidence="3">The sequence shown here is derived from an EMBL/GenBank/DDBJ whole genome shotgun (WGS) entry which is preliminary data.</text>
</comment>
<evidence type="ECO:0000256" key="2">
    <source>
        <dbReference type="SAM" id="Phobius"/>
    </source>
</evidence>